<keyword evidence="3" id="KW-1185">Reference proteome</keyword>
<organism evidence="3 4">
    <name type="scientific">Mesorhabditis belari</name>
    <dbReference type="NCBI Taxonomy" id="2138241"/>
    <lineage>
        <taxon>Eukaryota</taxon>
        <taxon>Metazoa</taxon>
        <taxon>Ecdysozoa</taxon>
        <taxon>Nematoda</taxon>
        <taxon>Chromadorea</taxon>
        <taxon>Rhabditida</taxon>
        <taxon>Rhabditina</taxon>
        <taxon>Rhabditomorpha</taxon>
        <taxon>Rhabditoidea</taxon>
        <taxon>Rhabditidae</taxon>
        <taxon>Mesorhabditinae</taxon>
        <taxon>Mesorhabditis</taxon>
    </lineage>
</organism>
<feature type="region of interest" description="Disordered" evidence="1">
    <location>
        <begin position="336"/>
        <end position="390"/>
    </location>
</feature>
<dbReference type="InterPro" id="IPR028268">
    <property type="entry name" value="Pianissimo_fam"/>
</dbReference>
<dbReference type="Pfam" id="PF14668">
    <property type="entry name" value="RICTOR_V"/>
    <property type="match status" value="1"/>
</dbReference>
<dbReference type="Proteomes" id="UP000887575">
    <property type="component" value="Unassembled WGS sequence"/>
</dbReference>
<dbReference type="WBParaSite" id="MBELARI_LOCUS17783">
    <property type="protein sequence ID" value="MBELARI_LOCUS17783"/>
    <property type="gene ID" value="MBELARI_LOCUS17783"/>
</dbReference>
<evidence type="ECO:0000256" key="1">
    <source>
        <dbReference type="SAM" id="MobiDB-lite"/>
    </source>
</evidence>
<proteinExistence type="predicted"/>
<dbReference type="Pfam" id="PF14663">
    <property type="entry name" value="RasGEF_N_2"/>
    <property type="match status" value="1"/>
</dbReference>
<feature type="domain" description="Rapamycin-insensitive companion of mTOR" evidence="2">
    <location>
        <begin position="225"/>
        <end position="294"/>
    </location>
</feature>
<feature type="compositionally biased region" description="Low complexity" evidence="1">
    <location>
        <begin position="347"/>
        <end position="357"/>
    </location>
</feature>
<accession>A0AAF3J5N7</accession>
<evidence type="ECO:0000313" key="4">
    <source>
        <dbReference type="WBParaSite" id="MBELARI_LOCUS17783"/>
    </source>
</evidence>
<dbReference type="InterPro" id="IPR029453">
    <property type="entry name" value="Rictor_IV"/>
</dbReference>
<dbReference type="SMART" id="SM01310">
    <property type="entry name" value="RICTOR_V"/>
    <property type="match status" value="1"/>
</dbReference>
<dbReference type="SMART" id="SM01303">
    <property type="entry name" value="RasGEF_N_2"/>
    <property type="match status" value="1"/>
</dbReference>
<dbReference type="AlphaFoldDB" id="A0AAF3J5N7"/>
<dbReference type="InterPro" id="IPR011989">
    <property type="entry name" value="ARM-like"/>
</dbReference>
<protein>
    <recommendedName>
        <fullName evidence="2">Rapamycin-insensitive companion of mTOR domain-containing protein</fullName>
    </recommendedName>
</protein>
<dbReference type="InterPro" id="IPR029452">
    <property type="entry name" value="RICTOR_V"/>
</dbReference>
<evidence type="ECO:0000313" key="3">
    <source>
        <dbReference type="Proteomes" id="UP000887575"/>
    </source>
</evidence>
<dbReference type="SUPFAM" id="SSF48371">
    <property type="entry name" value="ARM repeat"/>
    <property type="match status" value="1"/>
</dbReference>
<dbReference type="GO" id="GO:0038203">
    <property type="term" value="P:TORC2 signaling"/>
    <property type="evidence" value="ECO:0007669"/>
    <property type="project" value="TreeGrafter"/>
</dbReference>
<dbReference type="InterPro" id="IPR016024">
    <property type="entry name" value="ARM-type_fold"/>
</dbReference>
<dbReference type="GO" id="GO:0051897">
    <property type="term" value="P:positive regulation of phosphatidylinositol 3-kinase/protein kinase B signal transduction"/>
    <property type="evidence" value="ECO:0007669"/>
    <property type="project" value="TreeGrafter"/>
</dbReference>
<dbReference type="WBParaSite" id="MBELARI_LOCUS2777">
    <property type="protein sequence ID" value="MBELARI_LOCUS2777"/>
    <property type="gene ID" value="MBELARI_LOCUS2777"/>
</dbReference>
<dbReference type="Gene3D" id="1.25.10.10">
    <property type="entry name" value="Leucine-rich Repeat Variant"/>
    <property type="match status" value="1"/>
</dbReference>
<reference evidence="4 5" key="1">
    <citation type="submission" date="2024-02" db="UniProtKB">
        <authorList>
            <consortium name="WormBaseParasite"/>
        </authorList>
    </citation>
    <scope>IDENTIFICATION</scope>
</reference>
<evidence type="ECO:0000313" key="5">
    <source>
        <dbReference type="WBParaSite" id="MBELARI_LOCUS2777"/>
    </source>
</evidence>
<dbReference type="GO" id="GO:0031932">
    <property type="term" value="C:TORC2 complex"/>
    <property type="evidence" value="ECO:0007669"/>
    <property type="project" value="InterPro"/>
</dbReference>
<evidence type="ECO:0000259" key="2">
    <source>
        <dbReference type="SMART" id="SM01310"/>
    </source>
</evidence>
<dbReference type="GO" id="GO:0043539">
    <property type="term" value="F:protein serine/threonine kinase activator activity"/>
    <property type="evidence" value="ECO:0007669"/>
    <property type="project" value="TreeGrafter"/>
</dbReference>
<name>A0AAF3J5N7_9BILA</name>
<sequence>MTEKTSLDYVKAIVSSLDYSLDQRQSRARLVLQRALTSTNEMARKWCTRFLAVLASLPNLSFNNWGTKFLITQLGDPSAKVVRHAIRIILHHAPQFGQSLRLLRTAQLDSFGEAGILMKAALISEEEHCTKNPNEITAAIRFWIQSFNIRYGEIVEEEMRIAMLGVRRTVSGHFARPSHERFERYGVRAHPHLLGELTKHQTGKQLLQSEAVVDYLLEQIGDEHVAIVKGALLALGQIGRQDPNFLPNGCVAQIIRLAEQADVLSLRGTAFYALCLIGATRIGAKMVARFGWESSRYRTVINELRTELRAVSTPTHRPTTNFDGLGTLPIDRRSSLFTDSPCPSPSPQRLRSRSLASVGEVRNEKKRKSAPSIFVESPQESRSLSPLGYMSPRGDRSLTIDSFYASATTEDDRKRAFSILARSLVDENEDTPSRSSTMNTGLLSNPKSPLEVELENLMMASSSQNEHFSTKNRLRWKLQAPRIRQFIQVFESVGHPVRYNLMTREQLFELGEYSLQALDDPTLHKELELCAELPSPAHYPLPYISLPTEIELICRNIFNMPRSDIACDGGFTSFEDRGAKSGHGRLRLDQMKAHDRHRCFFCTIPESRRPQITIGNDSAQLRLDVLQLIDLLEIKRIIPEKKLLSLRRKHSWLFEWPCLYADVLEMLDQYRFKVRSRAFLQEIFYQALKL</sequence>
<dbReference type="PANTHER" id="PTHR13298">
    <property type="entry name" value="CYTOSOLIC REGULATOR PIANISSIMO"/>
    <property type="match status" value="1"/>
</dbReference>
<dbReference type="PANTHER" id="PTHR13298:SF11">
    <property type="entry name" value="RAPAMYCIN-INSENSITIVE COMPANION OF MTOR"/>
    <property type="match status" value="1"/>
</dbReference>